<evidence type="ECO:0000256" key="1">
    <source>
        <dbReference type="SAM" id="MobiDB-lite"/>
    </source>
</evidence>
<feature type="compositionally biased region" description="Basic and acidic residues" evidence="1">
    <location>
        <begin position="214"/>
        <end position="238"/>
    </location>
</feature>
<dbReference type="AlphaFoldDB" id="A0A4Z2J1N7"/>
<organism evidence="2 3">
    <name type="scientific">Liparis tanakae</name>
    <name type="common">Tanaka's snailfish</name>
    <dbReference type="NCBI Taxonomy" id="230148"/>
    <lineage>
        <taxon>Eukaryota</taxon>
        <taxon>Metazoa</taxon>
        <taxon>Chordata</taxon>
        <taxon>Craniata</taxon>
        <taxon>Vertebrata</taxon>
        <taxon>Euteleostomi</taxon>
        <taxon>Actinopterygii</taxon>
        <taxon>Neopterygii</taxon>
        <taxon>Teleostei</taxon>
        <taxon>Neoteleostei</taxon>
        <taxon>Acanthomorphata</taxon>
        <taxon>Eupercaria</taxon>
        <taxon>Perciformes</taxon>
        <taxon>Cottioidei</taxon>
        <taxon>Cottales</taxon>
        <taxon>Liparidae</taxon>
        <taxon>Liparis</taxon>
    </lineage>
</organism>
<reference evidence="2 3" key="1">
    <citation type="submission" date="2019-03" db="EMBL/GenBank/DDBJ databases">
        <title>First draft genome of Liparis tanakae, snailfish: a comprehensive survey of snailfish specific genes.</title>
        <authorList>
            <person name="Kim W."/>
            <person name="Song I."/>
            <person name="Jeong J.-H."/>
            <person name="Kim D."/>
            <person name="Kim S."/>
            <person name="Ryu S."/>
            <person name="Song J.Y."/>
            <person name="Lee S.K."/>
        </authorList>
    </citation>
    <scope>NUCLEOTIDE SEQUENCE [LARGE SCALE GENOMIC DNA]</scope>
    <source>
        <tissue evidence="2">Muscle</tissue>
    </source>
</reference>
<evidence type="ECO:0000313" key="2">
    <source>
        <dbReference type="EMBL" id="TNN84245.1"/>
    </source>
</evidence>
<comment type="caution">
    <text evidence="2">The sequence shown here is derived from an EMBL/GenBank/DDBJ whole genome shotgun (WGS) entry which is preliminary data.</text>
</comment>
<protein>
    <submittedName>
        <fullName evidence="2">Uncharacterized protein</fullName>
    </submittedName>
</protein>
<dbReference type="EMBL" id="SRLO01000028">
    <property type="protein sequence ID" value="TNN84245.1"/>
    <property type="molecule type" value="Genomic_DNA"/>
</dbReference>
<evidence type="ECO:0000313" key="3">
    <source>
        <dbReference type="Proteomes" id="UP000314294"/>
    </source>
</evidence>
<proteinExistence type="predicted"/>
<keyword evidence="3" id="KW-1185">Reference proteome</keyword>
<name>A0A4Z2J1N7_9TELE</name>
<sequence length="261" mass="27936">MLRMRRVGAVWPPVGVGLVLGVLGVARHDVWVKRRGLRSSAQGGEGMSQRECGLLGQSLLHGHGHHHGRGGGRRQLGIHLMQLGGRPGAVFRGERDVLLLLQLLKVLVAGRGGRRQGDLTDLSAQGAHSCLDWGKGRGEGGGELGGELGSLPSGPHLFLLRGRGGGGDARRRGGGHTDVGGWQCASSVLSVLWRGVWVGGRSGHFILESGNDCDGQREEDRERGGGEEMQTKEGNKQRRTEKRKTIQITYSITMFVTSLSV</sequence>
<gene>
    <name evidence="2" type="ORF">EYF80_005572</name>
</gene>
<dbReference type="Proteomes" id="UP000314294">
    <property type="component" value="Unassembled WGS sequence"/>
</dbReference>
<accession>A0A4Z2J1N7</accession>
<feature type="region of interest" description="Disordered" evidence="1">
    <location>
        <begin position="210"/>
        <end position="242"/>
    </location>
</feature>